<comment type="caution">
    <text evidence="1">The sequence shown here is derived from an EMBL/GenBank/DDBJ whole genome shotgun (WGS) entry which is preliminary data.</text>
</comment>
<accession>A0A8T0U6W6</accession>
<gene>
    <name evidence="1" type="ORF">PVAP13_3NG105250</name>
</gene>
<sequence>MGWNGKRPAQVAYPVQRFPPVSISFLNKKKTSVHIRSPTPHRAAAGGASIQIQVTFLPPRHILPPPSAERSAGLELGGVELGGLELRRAELERISAAPPTLRLLHPSPPSLSSPASHPPPLLPCSSAPACCGSVYLYYVGLAAWWGLIDLFSRVPHVV</sequence>
<dbReference type="EMBL" id="CM029042">
    <property type="protein sequence ID" value="KAG2616049.1"/>
    <property type="molecule type" value="Genomic_DNA"/>
</dbReference>
<organism evidence="1 2">
    <name type="scientific">Panicum virgatum</name>
    <name type="common">Blackwell switchgrass</name>
    <dbReference type="NCBI Taxonomy" id="38727"/>
    <lineage>
        <taxon>Eukaryota</taxon>
        <taxon>Viridiplantae</taxon>
        <taxon>Streptophyta</taxon>
        <taxon>Embryophyta</taxon>
        <taxon>Tracheophyta</taxon>
        <taxon>Spermatophyta</taxon>
        <taxon>Magnoliopsida</taxon>
        <taxon>Liliopsida</taxon>
        <taxon>Poales</taxon>
        <taxon>Poaceae</taxon>
        <taxon>PACMAD clade</taxon>
        <taxon>Panicoideae</taxon>
        <taxon>Panicodae</taxon>
        <taxon>Paniceae</taxon>
        <taxon>Panicinae</taxon>
        <taxon>Panicum</taxon>
        <taxon>Panicum sect. Hiantes</taxon>
    </lineage>
</organism>
<evidence type="ECO:0000313" key="2">
    <source>
        <dbReference type="Proteomes" id="UP000823388"/>
    </source>
</evidence>
<protein>
    <submittedName>
        <fullName evidence="1">Uncharacterized protein</fullName>
    </submittedName>
</protein>
<keyword evidence="2" id="KW-1185">Reference proteome</keyword>
<reference evidence="1" key="1">
    <citation type="submission" date="2020-05" db="EMBL/GenBank/DDBJ databases">
        <title>WGS assembly of Panicum virgatum.</title>
        <authorList>
            <person name="Lovell J.T."/>
            <person name="Jenkins J."/>
            <person name="Shu S."/>
            <person name="Juenger T.E."/>
            <person name="Schmutz J."/>
        </authorList>
    </citation>
    <scope>NUCLEOTIDE SEQUENCE</scope>
    <source>
        <strain evidence="1">AP13</strain>
    </source>
</reference>
<proteinExistence type="predicted"/>
<evidence type="ECO:0000313" key="1">
    <source>
        <dbReference type="EMBL" id="KAG2616049.1"/>
    </source>
</evidence>
<dbReference type="AlphaFoldDB" id="A0A8T0U6W6"/>
<name>A0A8T0U6W6_PANVG</name>
<dbReference type="Proteomes" id="UP000823388">
    <property type="component" value="Chromosome 3N"/>
</dbReference>